<dbReference type="InterPro" id="IPR055432">
    <property type="entry name" value="STING_LBD"/>
</dbReference>
<evidence type="ECO:0000259" key="2">
    <source>
        <dbReference type="Pfam" id="PF15009"/>
    </source>
</evidence>
<name>A0A452C9Z6_BALAC</name>
<feature type="region of interest" description="Disordered" evidence="1">
    <location>
        <begin position="291"/>
        <end position="313"/>
    </location>
</feature>
<dbReference type="GO" id="GO:0005789">
    <property type="term" value="C:endoplasmic reticulum membrane"/>
    <property type="evidence" value="ECO:0007669"/>
    <property type="project" value="TreeGrafter"/>
</dbReference>
<protein>
    <submittedName>
        <fullName evidence="5">Stimulator of interferon genes protein isoform X5</fullName>
    </submittedName>
</protein>
<accession>A0A452C9Z6</accession>
<dbReference type="Proteomes" id="UP001652580">
    <property type="component" value="Chromosome 2"/>
</dbReference>
<dbReference type="GeneID" id="102999049"/>
<dbReference type="GO" id="GO:0032481">
    <property type="term" value="P:positive regulation of type I interferon production"/>
    <property type="evidence" value="ECO:0007669"/>
    <property type="project" value="InterPro"/>
</dbReference>
<dbReference type="InterPro" id="IPR029158">
    <property type="entry name" value="STING"/>
</dbReference>
<dbReference type="Pfam" id="PF15009">
    <property type="entry name" value="STING_LBD"/>
    <property type="match status" value="1"/>
</dbReference>
<dbReference type="GO" id="GO:0061709">
    <property type="term" value="P:reticulophagy"/>
    <property type="evidence" value="ECO:0007669"/>
    <property type="project" value="TreeGrafter"/>
</dbReference>
<dbReference type="RefSeq" id="XP_028019790.2">
    <property type="nucleotide sequence ID" value="XM_028163989.2"/>
</dbReference>
<dbReference type="GO" id="GO:0016239">
    <property type="term" value="P:positive regulation of macroautophagy"/>
    <property type="evidence" value="ECO:0007669"/>
    <property type="project" value="TreeGrafter"/>
</dbReference>
<organism evidence="4 5">
    <name type="scientific">Balaenoptera acutorostrata</name>
    <name type="common">Common minke whale</name>
    <name type="synonym">Balaena rostrata</name>
    <dbReference type="NCBI Taxonomy" id="9767"/>
    <lineage>
        <taxon>Eukaryota</taxon>
        <taxon>Metazoa</taxon>
        <taxon>Chordata</taxon>
        <taxon>Craniata</taxon>
        <taxon>Vertebrata</taxon>
        <taxon>Euteleostomi</taxon>
        <taxon>Mammalia</taxon>
        <taxon>Eutheria</taxon>
        <taxon>Laurasiatheria</taxon>
        <taxon>Artiodactyla</taxon>
        <taxon>Whippomorpha</taxon>
        <taxon>Cetacea</taxon>
        <taxon>Mysticeti</taxon>
        <taxon>Balaenopteridae</taxon>
        <taxon>Balaenoptera</taxon>
    </lineage>
</organism>
<dbReference type="GO" id="GO:0061507">
    <property type="term" value="F:2',3'-cyclic GMP-AMP binding"/>
    <property type="evidence" value="ECO:0007669"/>
    <property type="project" value="TreeGrafter"/>
</dbReference>
<dbReference type="GO" id="GO:0045087">
    <property type="term" value="P:innate immune response"/>
    <property type="evidence" value="ECO:0007669"/>
    <property type="project" value="TreeGrafter"/>
</dbReference>
<dbReference type="PANTHER" id="PTHR34339">
    <property type="entry name" value="STIMULATOR OF INTERFERON GENES PROTEIN"/>
    <property type="match status" value="1"/>
</dbReference>
<dbReference type="AlphaFoldDB" id="A0A452C9Z6"/>
<feature type="region of interest" description="Disordered" evidence="1">
    <location>
        <begin position="105"/>
        <end position="125"/>
    </location>
</feature>
<evidence type="ECO:0000313" key="5">
    <source>
        <dbReference type="RefSeq" id="XP_028019790.2"/>
    </source>
</evidence>
<dbReference type="InterPro" id="IPR055434">
    <property type="entry name" value="STING_TM"/>
</dbReference>
<feature type="domain" description="STING ligand-binding" evidence="2">
    <location>
        <begin position="265"/>
        <end position="285"/>
    </location>
</feature>
<evidence type="ECO:0000256" key="1">
    <source>
        <dbReference type="SAM" id="MobiDB-lite"/>
    </source>
</evidence>
<dbReference type="Gene3D" id="1.20.5.5200">
    <property type="match status" value="1"/>
</dbReference>
<reference evidence="4" key="1">
    <citation type="submission" date="2025-05" db="UniProtKB">
        <authorList>
            <consortium name="RefSeq"/>
        </authorList>
    </citation>
    <scope>NUCLEOTIDE SEQUENCE [LARGE SCALE GENOMIC DNA]</scope>
</reference>
<dbReference type="GO" id="GO:0000139">
    <property type="term" value="C:Golgi membrane"/>
    <property type="evidence" value="ECO:0007669"/>
    <property type="project" value="UniProtKB-SubCell"/>
</dbReference>
<dbReference type="PANTHER" id="PTHR34339:SF1">
    <property type="entry name" value="STIMULATOR OF INTERFERON GENES PROTEIN"/>
    <property type="match status" value="1"/>
</dbReference>
<dbReference type="GO" id="GO:0033116">
    <property type="term" value="C:endoplasmic reticulum-Golgi intermediate compartment membrane"/>
    <property type="evidence" value="ECO:0007669"/>
    <property type="project" value="UniProtKB-SubCell"/>
</dbReference>
<dbReference type="GO" id="GO:0000421">
    <property type="term" value="C:autophagosome membrane"/>
    <property type="evidence" value="ECO:0007669"/>
    <property type="project" value="UniProtKB-SubCell"/>
</dbReference>
<dbReference type="GO" id="GO:0048471">
    <property type="term" value="C:perinuclear region of cytoplasm"/>
    <property type="evidence" value="ECO:0007669"/>
    <property type="project" value="UniProtKB-SubCell"/>
</dbReference>
<evidence type="ECO:0000313" key="4">
    <source>
        <dbReference type="Proteomes" id="UP001652580"/>
    </source>
</evidence>
<dbReference type="GO" id="GO:0051607">
    <property type="term" value="P:defense response to virus"/>
    <property type="evidence" value="ECO:0007669"/>
    <property type="project" value="TreeGrafter"/>
</dbReference>
<dbReference type="GO" id="GO:0000045">
    <property type="term" value="P:autophagosome assembly"/>
    <property type="evidence" value="ECO:0007669"/>
    <property type="project" value="TreeGrafter"/>
</dbReference>
<feature type="domain" description="STING transmembrane" evidence="3">
    <location>
        <begin position="155"/>
        <end position="263"/>
    </location>
</feature>
<proteinExistence type="predicted"/>
<keyword evidence="4" id="KW-1185">Reference proteome</keyword>
<gene>
    <name evidence="5" type="primary">STING1</name>
</gene>
<evidence type="ECO:0000259" key="3">
    <source>
        <dbReference type="Pfam" id="PF23417"/>
    </source>
</evidence>
<sequence>MPSVSGMGSGTGAFSSFLPHPNTGTWLTGALVGRLFLPPWVAGNNLPSAAQCSCGLVRYQGSSAAEEASIVFNLSFSGYTLRGRPWLLGALVPGLLSLLPSRNKLPSGRQKMPHSSLHPSIPRPRGHRAQKAALVLLGTCLAALWGLGELPDYTLQWLVLHLASQQMGLLIKGVCSLAEELCHVHSRYQGNYWKAVRACLGCPMRRGALLLLSCYFYRSLPNVAGLPFTWMLALLGLSQALNILLGLQGLTPAEVSAICEKRNFNVAHGLAWSYYIGYLRLILPGGPSSLPPFPDLQDRQAPGQDPNLQSVPQ</sequence>
<reference evidence="5" key="2">
    <citation type="submission" date="2025-08" db="UniProtKB">
        <authorList>
            <consortium name="RefSeq"/>
        </authorList>
    </citation>
    <scope>IDENTIFICATION</scope>
</reference>
<dbReference type="GO" id="GO:0035438">
    <property type="term" value="F:cyclic-di-GMP binding"/>
    <property type="evidence" value="ECO:0007669"/>
    <property type="project" value="TreeGrafter"/>
</dbReference>
<dbReference type="Pfam" id="PF23417">
    <property type="entry name" value="STING_TM"/>
    <property type="match status" value="1"/>
</dbReference>
<dbReference type="GO" id="GO:0002218">
    <property type="term" value="P:activation of innate immune response"/>
    <property type="evidence" value="ECO:0007669"/>
    <property type="project" value="InterPro"/>
</dbReference>